<organism evidence="2 3">
    <name type="scientific">Posidoniimonas corsicana</name>
    <dbReference type="NCBI Taxonomy" id="1938618"/>
    <lineage>
        <taxon>Bacteria</taxon>
        <taxon>Pseudomonadati</taxon>
        <taxon>Planctomycetota</taxon>
        <taxon>Planctomycetia</taxon>
        <taxon>Pirellulales</taxon>
        <taxon>Lacipirellulaceae</taxon>
        <taxon>Posidoniimonas</taxon>
    </lineage>
</organism>
<feature type="compositionally biased region" description="Basic and acidic residues" evidence="1">
    <location>
        <begin position="163"/>
        <end position="181"/>
    </location>
</feature>
<evidence type="ECO:0000256" key="1">
    <source>
        <dbReference type="SAM" id="MobiDB-lite"/>
    </source>
</evidence>
<dbReference type="Proteomes" id="UP000316714">
    <property type="component" value="Unassembled WGS sequence"/>
</dbReference>
<accession>A0A5C5VI89</accession>
<reference evidence="2 3" key="1">
    <citation type="submission" date="2019-02" db="EMBL/GenBank/DDBJ databases">
        <title>Deep-cultivation of Planctomycetes and their phenomic and genomic characterization uncovers novel biology.</title>
        <authorList>
            <person name="Wiegand S."/>
            <person name="Jogler M."/>
            <person name="Boedeker C."/>
            <person name="Pinto D."/>
            <person name="Vollmers J."/>
            <person name="Rivas-Marin E."/>
            <person name="Kohn T."/>
            <person name="Peeters S.H."/>
            <person name="Heuer A."/>
            <person name="Rast P."/>
            <person name="Oberbeckmann S."/>
            <person name="Bunk B."/>
            <person name="Jeske O."/>
            <person name="Meyerdierks A."/>
            <person name="Storesund J.E."/>
            <person name="Kallscheuer N."/>
            <person name="Luecker S."/>
            <person name="Lage O.M."/>
            <person name="Pohl T."/>
            <person name="Merkel B.J."/>
            <person name="Hornburger P."/>
            <person name="Mueller R.-W."/>
            <person name="Bruemmer F."/>
            <person name="Labrenz M."/>
            <person name="Spormann A.M."/>
            <person name="Op Den Camp H."/>
            <person name="Overmann J."/>
            <person name="Amann R."/>
            <person name="Jetten M.S.M."/>
            <person name="Mascher T."/>
            <person name="Medema M.H."/>
            <person name="Devos D.P."/>
            <person name="Kaster A.-K."/>
            <person name="Ovreas L."/>
            <person name="Rohde M."/>
            <person name="Galperin M.Y."/>
            <person name="Jogler C."/>
        </authorList>
    </citation>
    <scope>NUCLEOTIDE SEQUENCE [LARGE SCALE GENOMIC DNA]</scope>
    <source>
        <strain evidence="2 3">KOR34</strain>
    </source>
</reference>
<protein>
    <submittedName>
        <fullName evidence="2">Uncharacterized protein</fullName>
    </submittedName>
</protein>
<dbReference type="AlphaFoldDB" id="A0A5C5VI89"/>
<dbReference type="RefSeq" id="WP_146564810.1">
    <property type="nucleotide sequence ID" value="NZ_SIHJ01000001.1"/>
</dbReference>
<sequence>MGKKKAAVREALLPSEASESFIAITSWKEHPVVSPDLLREWLTECIETFEAVATDIHGRMDELANGDEADRLQAYHVMTGALDFLDRAEVAWRDVQDDRSAEVHAAFTEGVRLGLIYERLSSLANKRFRDKWVRDENIERSTEKKRAEAIAREQDALDAVEWAKKEFPQRGPDTQKQKAADHIGITKRALNNRLRDARERAENATGD</sequence>
<comment type="caution">
    <text evidence="2">The sequence shown here is derived from an EMBL/GenBank/DDBJ whole genome shotgun (WGS) entry which is preliminary data.</text>
</comment>
<dbReference type="EMBL" id="SIHJ01000001">
    <property type="protein sequence ID" value="TWT37475.1"/>
    <property type="molecule type" value="Genomic_DNA"/>
</dbReference>
<evidence type="ECO:0000313" key="2">
    <source>
        <dbReference type="EMBL" id="TWT37475.1"/>
    </source>
</evidence>
<evidence type="ECO:0000313" key="3">
    <source>
        <dbReference type="Proteomes" id="UP000316714"/>
    </source>
</evidence>
<proteinExistence type="predicted"/>
<keyword evidence="3" id="KW-1185">Reference proteome</keyword>
<gene>
    <name evidence="2" type="ORF">KOR34_24270</name>
</gene>
<feature type="compositionally biased region" description="Basic and acidic residues" evidence="1">
    <location>
        <begin position="193"/>
        <end position="207"/>
    </location>
</feature>
<name>A0A5C5VI89_9BACT</name>
<feature type="region of interest" description="Disordered" evidence="1">
    <location>
        <begin position="163"/>
        <end position="207"/>
    </location>
</feature>